<dbReference type="InterPro" id="IPR051908">
    <property type="entry name" value="Ribosomal_N-acetyltransferase"/>
</dbReference>
<dbReference type="GO" id="GO:0005737">
    <property type="term" value="C:cytoplasm"/>
    <property type="evidence" value="ECO:0007669"/>
    <property type="project" value="TreeGrafter"/>
</dbReference>
<evidence type="ECO:0000313" key="4">
    <source>
        <dbReference type="Proteomes" id="UP000295543"/>
    </source>
</evidence>
<evidence type="ECO:0000259" key="2">
    <source>
        <dbReference type="Pfam" id="PF13302"/>
    </source>
</evidence>
<dbReference type="OrthoDB" id="9798081at2"/>
<sequence length="221" mass="24255">MTPPPPNPIVPPHAGPVFSRSDLPVDGRDYPTAEHLRGRRIQLHGFAFRHVIDLLQLGREERVTRMLLDDPIATLDDAMGLVVWANKLYRERPGLGLWHTRDRAGRFIGLFSLTPSGDAGDIAIGVRLLPSAWGRGYAIEGGAALCAHAFDTLQLPALIAQCAPDNRSVPPLLLRLGFEETAKGAQFGNPARRFRLARENWQGLRPRRVGMGVQAGRPAAE</sequence>
<accession>A0A4R5U564</accession>
<keyword evidence="3" id="KW-0808">Transferase</keyword>
<feature type="domain" description="N-acetyltransferase" evidence="2">
    <location>
        <begin position="40"/>
        <end position="179"/>
    </location>
</feature>
<proteinExistence type="predicted"/>
<dbReference type="Proteomes" id="UP000295543">
    <property type="component" value="Unassembled WGS sequence"/>
</dbReference>
<dbReference type="Gene3D" id="3.40.630.30">
    <property type="match status" value="1"/>
</dbReference>
<dbReference type="GO" id="GO:1990189">
    <property type="term" value="F:protein N-terminal-serine acetyltransferase activity"/>
    <property type="evidence" value="ECO:0007669"/>
    <property type="project" value="TreeGrafter"/>
</dbReference>
<dbReference type="AlphaFoldDB" id="A0A4R5U564"/>
<protein>
    <submittedName>
        <fullName evidence="3">N-acetyltransferase</fullName>
    </submittedName>
</protein>
<evidence type="ECO:0000256" key="1">
    <source>
        <dbReference type="SAM" id="MobiDB-lite"/>
    </source>
</evidence>
<dbReference type="PANTHER" id="PTHR43441">
    <property type="entry name" value="RIBOSOMAL-PROTEIN-SERINE ACETYLTRANSFERASE"/>
    <property type="match status" value="1"/>
</dbReference>
<reference evidence="3 4" key="1">
    <citation type="submission" date="2019-03" db="EMBL/GenBank/DDBJ databases">
        <title>Luteimonas zhaokaii sp.nov., isolated from the rectal contents of Plateau pika in Yushu, Qinghai Province, China.</title>
        <authorList>
            <person name="Zhang G."/>
        </authorList>
    </citation>
    <scope>NUCLEOTIDE SEQUENCE [LARGE SCALE GENOMIC DNA]</scope>
    <source>
        <strain evidence="3 4">THG-MD21</strain>
    </source>
</reference>
<name>A0A4R5U564_9GAMM</name>
<feature type="region of interest" description="Disordered" evidence="1">
    <location>
        <begin position="1"/>
        <end position="22"/>
    </location>
</feature>
<keyword evidence="4" id="KW-1185">Reference proteome</keyword>
<dbReference type="RefSeq" id="WP_133394714.1">
    <property type="nucleotide sequence ID" value="NZ_SMTG01000009.1"/>
</dbReference>
<feature type="compositionally biased region" description="Pro residues" evidence="1">
    <location>
        <begin position="1"/>
        <end position="14"/>
    </location>
</feature>
<dbReference type="InterPro" id="IPR000182">
    <property type="entry name" value="GNAT_dom"/>
</dbReference>
<gene>
    <name evidence="3" type="ORF">E2F49_15395</name>
</gene>
<comment type="caution">
    <text evidence="3">The sequence shown here is derived from an EMBL/GenBank/DDBJ whole genome shotgun (WGS) entry which is preliminary data.</text>
</comment>
<dbReference type="PANTHER" id="PTHR43441:SF2">
    <property type="entry name" value="FAMILY ACETYLTRANSFERASE, PUTATIVE (AFU_ORTHOLOGUE AFUA_7G00850)-RELATED"/>
    <property type="match status" value="1"/>
</dbReference>
<dbReference type="Pfam" id="PF13302">
    <property type="entry name" value="Acetyltransf_3"/>
    <property type="match status" value="1"/>
</dbReference>
<evidence type="ECO:0000313" key="3">
    <source>
        <dbReference type="EMBL" id="TDK28945.1"/>
    </source>
</evidence>
<dbReference type="EMBL" id="SMTG01000009">
    <property type="protein sequence ID" value="TDK28945.1"/>
    <property type="molecule type" value="Genomic_DNA"/>
</dbReference>
<organism evidence="3 4">
    <name type="scientific">Luteimonas terrae</name>
    <dbReference type="NCBI Taxonomy" id="1530191"/>
    <lineage>
        <taxon>Bacteria</taxon>
        <taxon>Pseudomonadati</taxon>
        <taxon>Pseudomonadota</taxon>
        <taxon>Gammaproteobacteria</taxon>
        <taxon>Lysobacterales</taxon>
        <taxon>Lysobacteraceae</taxon>
        <taxon>Luteimonas</taxon>
    </lineage>
</organism>
<dbReference type="GO" id="GO:0008999">
    <property type="term" value="F:protein-N-terminal-alanine acetyltransferase activity"/>
    <property type="evidence" value="ECO:0007669"/>
    <property type="project" value="TreeGrafter"/>
</dbReference>
<dbReference type="InterPro" id="IPR016181">
    <property type="entry name" value="Acyl_CoA_acyltransferase"/>
</dbReference>
<dbReference type="SUPFAM" id="SSF55729">
    <property type="entry name" value="Acyl-CoA N-acyltransferases (Nat)"/>
    <property type="match status" value="1"/>
</dbReference>